<evidence type="ECO:0000256" key="3">
    <source>
        <dbReference type="ARBA" id="ARBA00022692"/>
    </source>
</evidence>
<dbReference type="OrthoDB" id="9806889at2"/>
<feature type="transmembrane region" description="Helical" evidence="6">
    <location>
        <begin position="291"/>
        <end position="309"/>
    </location>
</feature>
<feature type="transmembrane region" description="Helical" evidence="6">
    <location>
        <begin position="54"/>
        <end position="73"/>
    </location>
</feature>
<keyword evidence="3 6" id="KW-0812">Transmembrane</keyword>
<dbReference type="KEGG" id="azz:DEW08_06190"/>
<dbReference type="AlphaFoldDB" id="A0A2S2CN78"/>
<dbReference type="PANTHER" id="PTHR42920:SF11">
    <property type="entry name" value="INNER MEMBRANE PROTEIN YTFF"/>
    <property type="match status" value="1"/>
</dbReference>
<evidence type="ECO:0000313" key="8">
    <source>
        <dbReference type="EMBL" id="AWK85908.1"/>
    </source>
</evidence>
<keyword evidence="2" id="KW-1003">Cell membrane</keyword>
<feature type="domain" description="EamA" evidence="7">
    <location>
        <begin position="28"/>
        <end position="155"/>
    </location>
</feature>
<keyword evidence="5 6" id="KW-0472">Membrane</keyword>
<feature type="transmembrane region" description="Helical" evidence="6">
    <location>
        <begin position="143"/>
        <end position="162"/>
    </location>
</feature>
<keyword evidence="9" id="KW-1185">Reference proteome</keyword>
<dbReference type="InterPro" id="IPR000620">
    <property type="entry name" value="EamA_dom"/>
</dbReference>
<feature type="transmembrane region" description="Helical" evidence="6">
    <location>
        <begin position="201"/>
        <end position="222"/>
    </location>
</feature>
<organism evidence="8 9">
    <name type="scientific">Azospirillum thermophilum</name>
    <dbReference type="NCBI Taxonomy" id="2202148"/>
    <lineage>
        <taxon>Bacteria</taxon>
        <taxon>Pseudomonadati</taxon>
        <taxon>Pseudomonadota</taxon>
        <taxon>Alphaproteobacteria</taxon>
        <taxon>Rhodospirillales</taxon>
        <taxon>Azospirillaceae</taxon>
        <taxon>Azospirillum</taxon>
    </lineage>
</organism>
<proteinExistence type="predicted"/>
<evidence type="ECO:0000313" key="9">
    <source>
        <dbReference type="Proteomes" id="UP000245629"/>
    </source>
</evidence>
<feature type="transmembrane region" description="Helical" evidence="6">
    <location>
        <begin position="26"/>
        <end position="48"/>
    </location>
</feature>
<feature type="transmembrane region" description="Helical" evidence="6">
    <location>
        <begin position="177"/>
        <end position="194"/>
    </location>
</feature>
<protein>
    <submittedName>
        <fullName evidence="8">EamA family transporter</fullName>
    </submittedName>
</protein>
<dbReference type="InterPro" id="IPR051258">
    <property type="entry name" value="Diverse_Substrate_Transporter"/>
</dbReference>
<evidence type="ECO:0000256" key="2">
    <source>
        <dbReference type="ARBA" id="ARBA00022475"/>
    </source>
</evidence>
<sequence length="313" mass="33996">MSAPADRSPSPAQAHPSGRRGIADQAWLLMLLPPLFWAGNAVVGRAVAGEVPPIGLAFWRWLVGALIVLPFAWRHLRVDLPVLARQWKGVLLLGTLGIGMYNTFQYIALNSTTALNVVMMQSVMPVLIVMVTFVLYGERVRPLQGLGIVVSLMGAGTLISHGDLQVLLNLRLNTGDLWMLLAVTVYAFYTALLRRRPGVHGLSLVVVTFLIGAVEQLPFYVWETMTRRAVEPTLVTAAAVGYVALFPSIVAYLCYNRAAVLVGPNTLGLTIHLIPVFGSILAILFLGEQPFLYHGAGIALIALGILLATRRRT</sequence>
<feature type="transmembrane region" description="Helical" evidence="6">
    <location>
        <begin position="234"/>
        <end position="255"/>
    </location>
</feature>
<dbReference type="PANTHER" id="PTHR42920">
    <property type="entry name" value="OS03G0707200 PROTEIN-RELATED"/>
    <property type="match status" value="1"/>
</dbReference>
<evidence type="ECO:0000256" key="4">
    <source>
        <dbReference type="ARBA" id="ARBA00022989"/>
    </source>
</evidence>
<evidence type="ECO:0000256" key="1">
    <source>
        <dbReference type="ARBA" id="ARBA00004651"/>
    </source>
</evidence>
<accession>A0A2S2CN78</accession>
<feature type="transmembrane region" description="Helical" evidence="6">
    <location>
        <begin position="89"/>
        <end position="108"/>
    </location>
</feature>
<feature type="transmembrane region" description="Helical" evidence="6">
    <location>
        <begin position="267"/>
        <end position="285"/>
    </location>
</feature>
<dbReference type="InterPro" id="IPR037185">
    <property type="entry name" value="EmrE-like"/>
</dbReference>
<name>A0A2S2CN78_9PROT</name>
<dbReference type="GO" id="GO:0005886">
    <property type="term" value="C:plasma membrane"/>
    <property type="evidence" value="ECO:0007669"/>
    <property type="project" value="UniProtKB-SubCell"/>
</dbReference>
<evidence type="ECO:0000259" key="7">
    <source>
        <dbReference type="Pfam" id="PF00892"/>
    </source>
</evidence>
<dbReference type="Proteomes" id="UP000245629">
    <property type="component" value="Chromosome 2"/>
</dbReference>
<feature type="transmembrane region" description="Helical" evidence="6">
    <location>
        <begin position="114"/>
        <end position="136"/>
    </location>
</feature>
<comment type="subcellular location">
    <subcellularLocation>
        <location evidence="1">Cell membrane</location>
        <topology evidence="1">Multi-pass membrane protein</topology>
    </subcellularLocation>
</comment>
<dbReference type="SUPFAM" id="SSF103481">
    <property type="entry name" value="Multidrug resistance efflux transporter EmrE"/>
    <property type="match status" value="2"/>
</dbReference>
<dbReference type="RefSeq" id="WP_109325355.1">
    <property type="nucleotide sequence ID" value="NZ_CP029353.1"/>
</dbReference>
<evidence type="ECO:0000256" key="5">
    <source>
        <dbReference type="ARBA" id="ARBA00023136"/>
    </source>
</evidence>
<reference evidence="9" key="1">
    <citation type="submission" date="2018-05" db="EMBL/GenBank/DDBJ databases">
        <title>Azospirillum thermophila sp. nov., a novel isolated from hot spring.</title>
        <authorList>
            <person name="Zhao Z."/>
        </authorList>
    </citation>
    <scope>NUCLEOTIDE SEQUENCE [LARGE SCALE GENOMIC DNA]</scope>
    <source>
        <strain evidence="9">CFH 70021</strain>
    </source>
</reference>
<dbReference type="Pfam" id="PF00892">
    <property type="entry name" value="EamA"/>
    <property type="match status" value="2"/>
</dbReference>
<feature type="domain" description="EamA" evidence="7">
    <location>
        <begin position="174"/>
        <end position="309"/>
    </location>
</feature>
<dbReference type="EMBL" id="CP029353">
    <property type="protein sequence ID" value="AWK85908.1"/>
    <property type="molecule type" value="Genomic_DNA"/>
</dbReference>
<keyword evidence="4 6" id="KW-1133">Transmembrane helix</keyword>
<gene>
    <name evidence="8" type="ORF">DEW08_06190</name>
</gene>
<evidence type="ECO:0000256" key="6">
    <source>
        <dbReference type="SAM" id="Phobius"/>
    </source>
</evidence>